<evidence type="ECO:0000256" key="1">
    <source>
        <dbReference type="SAM" id="Phobius"/>
    </source>
</evidence>
<proteinExistence type="predicted"/>
<dbReference type="Proteomes" id="UP000176284">
    <property type="component" value="Unassembled WGS sequence"/>
</dbReference>
<dbReference type="AlphaFoldDB" id="A0A1G1ZV64"/>
<comment type="caution">
    <text evidence="2">The sequence shown here is derived from an EMBL/GenBank/DDBJ whole genome shotgun (WGS) entry which is preliminary data.</text>
</comment>
<protein>
    <submittedName>
        <fullName evidence="2">Uncharacterized protein</fullName>
    </submittedName>
</protein>
<name>A0A1G1ZV64_9BACT</name>
<organism evidence="2 3">
    <name type="scientific">Candidatus Harrisonbacteria bacterium RIFCSPLOWO2_02_FULL_45_10c</name>
    <dbReference type="NCBI Taxonomy" id="1798410"/>
    <lineage>
        <taxon>Bacteria</taxon>
        <taxon>Candidatus Harrisoniibacteriota</taxon>
    </lineage>
</organism>
<feature type="transmembrane region" description="Helical" evidence="1">
    <location>
        <begin position="84"/>
        <end position="103"/>
    </location>
</feature>
<keyword evidence="1" id="KW-0812">Transmembrane</keyword>
<sequence length="114" mass="12168">MQKFGQALGEALGLGIGLALAKIIIIFVFGVVIIGASGVVFLGLSFYFYKKKKPKSFLFSAAIGDISLSLIAALILSSKISGNLSLFMVLAPVFLMIGGWVAWSKYRKLKSAGY</sequence>
<gene>
    <name evidence="2" type="ORF">A3H63_00995</name>
</gene>
<keyword evidence="1" id="KW-1133">Transmembrane helix</keyword>
<reference evidence="2 3" key="1">
    <citation type="journal article" date="2016" name="Nat. Commun.">
        <title>Thousands of microbial genomes shed light on interconnected biogeochemical processes in an aquifer system.</title>
        <authorList>
            <person name="Anantharaman K."/>
            <person name="Brown C.T."/>
            <person name="Hug L.A."/>
            <person name="Sharon I."/>
            <person name="Castelle C.J."/>
            <person name="Probst A.J."/>
            <person name="Thomas B.C."/>
            <person name="Singh A."/>
            <person name="Wilkins M.J."/>
            <person name="Karaoz U."/>
            <person name="Brodie E.L."/>
            <person name="Williams K.H."/>
            <person name="Hubbard S.S."/>
            <person name="Banfield J.F."/>
        </authorList>
    </citation>
    <scope>NUCLEOTIDE SEQUENCE [LARGE SCALE GENOMIC DNA]</scope>
</reference>
<evidence type="ECO:0000313" key="2">
    <source>
        <dbReference type="EMBL" id="OGY68369.1"/>
    </source>
</evidence>
<evidence type="ECO:0000313" key="3">
    <source>
        <dbReference type="Proteomes" id="UP000176284"/>
    </source>
</evidence>
<feature type="transmembrane region" description="Helical" evidence="1">
    <location>
        <begin position="56"/>
        <end position="78"/>
    </location>
</feature>
<dbReference type="EMBL" id="MHJM01000001">
    <property type="protein sequence ID" value="OGY68369.1"/>
    <property type="molecule type" value="Genomic_DNA"/>
</dbReference>
<dbReference type="STRING" id="1798410.A3H63_00995"/>
<keyword evidence="1" id="KW-0472">Membrane</keyword>
<accession>A0A1G1ZV64</accession>
<feature type="transmembrane region" description="Helical" evidence="1">
    <location>
        <begin position="20"/>
        <end position="49"/>
    </location>
</feature>